<dbReference type="AlphaFoldDB" id="A0A1M5PYM8"/>
<dbReference type="STRING" id="1123350.SAMN02744040_00679"/>
<dbReference type="EMBL" id="FQXH01000007">
    <property type="protein sequence ID" value="SHH06766.1"/>
    <property type="molecule type" value="Genomic_DNA"/>
</dbReference>
<name>A0A1M5PYM8_9FIRM</name>
<evidence type="ECO:0000313" key="2">
    <source>
        <dbReference type="Proteomes" id="UP000242520"/>
    </source>
</evidence>
<reference evidence="2" key="1">
    <citation type="submission" date="2016-11" db="EMBL/GenBank/DDBJ databases">
        <authorList>
            <person name="Varghese N."/>
            <person name="Submissions S."/>
        </authorList>
    </citation>
    <scope>NUCLEOTIDE SEQUENCE [LARGE SCALE GENOMIC DNA]</scope>
    <source>
        <strain evidence="2">DSM 15285</strain>
    </source>
</reference>
<evidence type="ECO:0000313" key="1">
    <source>
        <dbReference type="EMBL" id="SHH06766.1"/>
    </source>
</evidence>
<gene>
    <name evidence="1" type="ORF">SAMN02744040_00679</name>
</gene>
<sequence>MENINKEIKLLLQTEIFQKFLCTNALKLAQLNTLINLLIKSNIDFNTSFNSETRKSPKSISVTIYINPSTTITRTFLFDDI</sequence>
<accession>A0A1M5PYM8</accession>
<keyword evidence="2" id="KW-1185">Reference proteome</keyword>
<proteinExistence type="predicted"/>
<protein>
    <submittedName>
        <fullName evidence="1">Uncharacterized protein</fullName>
    </submittedName>
</protein>
<dbReference type="Proteomes" id="UP000242520">
    <property type="component" value="Unassembled WGS sequence"/>
</dbReference>
<organism evidence="1 2">
    <name type="scientific">Tepidibacter thalassicus DSM 15285</name>
    <dbReference type="NCBI Taxonomy" id="1123350"/>
    <lineage>
        <taxon>Bacteria</taxon>
        <taxon>Bacillati</taxon>
        <taxon>Bacillota</taxon>
        <taxon>Clostridia</taxon>
        <taxon>Peptostreptococcales</taxon>
        <taxon>Peptostreptococcaceae</taxon>
        <taxon>Tepidibacter</taxon>
    </lineage>
</organism>